<comment type="similarity">
    <text evidence="5">Belongs to the succinate/malate CoA ligase beta subunit family.</text>
</comment>
<dbReference type="PIRSF" id="PIRSF001554">
    <property type="entry name" value="SucCS_beta"/>
    <property type="match status" value="1"/>
</dbReference>
<sequence>MMNLLEYVAKEILAKEGVAIPRYGVAETPQEAFDIAIKLNTTPLVVKAQISAGGRAKGKFVNGFEGGVKICNSPEEVKQVAEKMIGGLLVTAQTGSTGQPVRKVIVSQSIDVAKELYLSLTYSYAEAAILAMGSLAGGVDIERIALENPQALVKKYFYPEQPLWDFQLREFAAQLGFEGKTLVDFSKILKSLFYAFINHDATLCEINPLALDKENRFWALDAKITIDDNSLFRRNELLGYRFETVYDPQELEALRYGVNYVGLEGQIGCMVNGAGLAMATMDILERFGGKPANFLDVGGGADQSQLQNAFRVLLTNPNLKVILINIFGGIMRCDLIAEAIVEVAKNHPPKVPLIIRLEGTRVEEGKKILKGSALQYVFAEDLEEAAKQAVYFLKR</sequence>
<feature type="binding site" evidence="5">
    <location>
        <position position="110"/>
    </location>
    <ligand>
        <name>ATP</name>
        <dbReference type="ChEBI" id="CHEBI:30616"/>
    </ligand>
</feature>
<comment type="catalytic activity">
    <reaction evidence="5">
        <text>GTP + succinate + CoA = succinyl-CoA + GDP + phosphate</text>
        <dbReference type="Rhea" id="RHEA:22120"/>
        <dbReference type="ChEBI" id="CHEBI:30031"/>
        <dbReference type="ChEBI" id="CHEBI:37565"/>
        <dbReference type="ChEBI" id="CHEBI:43474"/>
        <dbReference type="ChEBI" id="CHEBI:57287"/>
        <dbReference type="ChEBI" id="CHEBI:57292"/>
        <dbReference type="ChEBI" id="CHEBI:58189"/>
    </reaction>
</comment>
<evidence type="ECO:0000256" key="5">
    <source>
        <dbReference type="HAMAP-Rule" id="MF_00558"/>
    </source>
</evidence>
<evidence type="ECO:0000313" key="9">
    <source>
        <dbReference type="Proteomes" id="UP000663088"/>
    </source>
</evidence>
<dbReference type="Gene3D" id="3.30.1490.20">
    <property type="entry name" value="ATP-grasp fold, A domain"/>
    <property type="match status" value="1"/>
</dbReference>
<dbReference type="PANTHER" id="PTHR11815">
    <property type="entry name" value="SUCCINYL-COA SYNTHETASE BETA CHAIN"/>
    <property type="match status" value="1"/>
</dbReference>
<dbReference type="EC" id="6.2.1.5" evidence="5"/>
<dbReference type="InterPro" id="IPR005811">
    <property type="entry name" value="SUCC_ACL_C"/>
</dbReference>
<dbReference type="PANTHER" id="PTHR11815:SF10">
    <property type="entry name" value="SUCCINATE--COA LIGASE [GDP-FORMING] SUBUNIT BETA, MITOCHONDRIAL"/>
    <property type="match status" value="1"/>
</dbReference>
<dbReference type="GO" id="GO:0004775">
    <property type="term" value="F:succinate-CoA ligase (ADP-forming) activity"/>
    <property type="evidence" value="ECO:0007669"/>
    <property type="project" value="UniProtKB-EC"/>
</dbReference>
<dbReference type="InterPro" id="IPR013815">
    <property type="entry name" value="ATP_grasp_subdomain_1"/>
</dbReference>
<feature type="binding site" evidence="5">
    <location>
        <position position="207"/>
    </location>
    <ligand>
        <name>Mg(2+)</name>
        <dbReference type="ChEBI" id="CHEBI:18420"/>
    </ligand>
</feature>
<dbReference type="NCBIfam" id="NF001913">
    <property type="entry name" value="PRK00696.1"/>
    <property type="match status" value="1"/>
</dbReference>
<dbReference type="Proteomes" id="UP000663088">
    <property type="component" value="Chromosome"/>
</dbReference>
<keyword evidence="2 5" id="KW-0479">Metal-binding</keyword>
<dbReference type="NCBIfam" id="TIGR01016">
    <property type="entry name" value="sucCoAbeta"/>
    <property type="match status" value="1"/>
</dbReference>
<dbReference type="EMBL" id="CP065956">
    <property type="protein sequence ID" value="QSR86759.1"/>
    <property type="molecule type" value="Genomic_DNA"/>
</dbReference>
<gene>
    <name evidence="5 8" type="primary">sucC</name>
    <name evidence="8" type="ORF">EM20IM_09890</name>
</gene>
<evidence type="ECO:0000256" key="2">
    <source>
        <dbReference type="ARBA" id="ARBA00022723"/>
    </source>
</evidence>
<keyword evidence="9" id="KW-1185">Reference proteome</keyword>
<dbReference type="SUPFAM" id="SSF56059">
    <property type="entry name" value="Glutathione synthetase ATP-binding domain-like"/>
    <property type="match status" value="1"/>
</dbReference>
<evidence type="ECO:0000313" key="8">
    <source>
        <dbReference type="EMBL" id="QSR86759.1"/>
    </source>
</evidence>
<keyword evidence="4 5" id="KW-0460">Magnesium</keyword>
<reference evidence="8 9" key="1">
    <citation type="submission" date="2020-12" db="EMBL/GenBank/DDBJ databases">
        <authorList>
            <person name="Awala S.I."/>
            <person name="Gwak J.-H."/>
            <person name="Kim S.-J."/>
            <person name="Rhee S.-K."/>
        </authorList>
    </citation>
    <scope>NUCLEOTIDE SEQUENCE [LARGE SCALE GENOMIC DNA]</scope>
    <source>
        <strain evidence="8 9">IT5</strain>
    </source>
</reference>
<comment type="caution">
    <text evidence="5">Lacks conserved residue(s) required for the propagation of feature annotation.</text>
</comment>
<keyword evidence="1 5" id="KW-0436">Ligase</keyword>
<evidence type="ECO:0000256" key="6">
    <source>
        <dbReference type="PROSITE-ProRule" id="PRU00409"/>
    </source>
</evidence>
<evidence type="ECO:0000256" key="4">
    <source>
        <dbReference type="ARBA" id="ARBA00022842"/>
    </source>
</evidence>
<keyword evidence="3 5" id="KW-0547">Nucleotide-binding</keyword>
<comment type="pathway">
    <text evidence="5">Carbohydrate metabolism; tricarboxylic acid cycle; succinate from succinyl-CoA (ligase route): step 1/1.</text>
</comment>
<dbReference type="PROSITE" id="PS01217">
    <property type="entry name" value="SUCCINYL_COA_LIG_3"/>
    <property type="match status" value="1"/>
</dbReference>
<evidence type="ECO:0000256" key="3">
    <source>
        <dbReference type="ARBA" id="ARBA00022741"/>
    </source>
</evidence>
<dbReference type="InterPro" id="IPR013650">
    <property type="entry name" value="ATP-grasp_succ-CoA_synth-type"/>
</dbReference>
<organism evidence="8 9">
    <name type="scientific">Candidatus Methylacidiphilum infernorum</name>
    <dbReference type="NCBI Taxonomy" id="511746"/>
    <lineage>
        <taxon>Bacteria</taxon>
        <taxon>Pseudomonadati</taxon>
        <taxon>Verrucomicrobiota</taxon>
        <taxon>Methylacidiphilae</taxon>
        <taxon>Methylacidiphilales</taxon>
        <taxon>Methylacidiphilaceae</taxon>
        <taxon>Methylacidiphilum (ex Ratnadevi et al. 2023)</taxon>
    </lineage>
</organism>
<dbReference type="InterPro" id="IPR011761">
    <property type="entry name" value="ATP-grasp"/>
</dbReference>
<comment type="catalytic activity">
    <reaction evidence="5">
        <text>succinate + ATP + CoA = succinyl-CoA + ADP + phosphate</text>
        <dbReference type="Rhea" id="RHEA:17661"/>
        <dbReference type="ChEBI" id="CHEBI:30031"/>
        <dbReference type="ChEBI" id="CHEBI:30616"/>
        <dbReference type="ChEBI" id="CHEBI:43474"/>
        <dbReference type="ChEBI" id="CHEBI:57287"/>
        <dbReference type="ChEBI" id="CHEBI:57292"/>
        <dbReference type="ChEBI" id="CHEBI:456216"/>
        <dbReference type="EC" id="6.2.1.5"/>
    </reaction>
</comment>
<dbReference type="InterPro" id="IPR005809">
    <property type="entry name" value="Succ_CoA_ligase-like_bsu"/>
</dbReference>
<feature type="binding site" evidence="5">
    <location>
        <position position="272"/>
    </location>
    <ligand>
        <name>substrate</name>
        <note>ligand shared with subunit alpha</note>
    </ligand>
</feature>
<dbReference type="Gene3D" id="3.40.50.261">
    <property type="entry name" value="Succinyl-CoA synthetase domains"/>
    <property type="match status" value="1"/>
</dbReference>
<feature type="binding site" evidence="5">
    <location>
        <position position="221"/>
    </location>
    <ligand>
        <name>Mg(2+)</name>
        <dbReference type="ChEBI" id="CHEBI:18420"/>
    </ligand>
</feature>
<dbReference type="Pfam" id="PF08442">
    <property type="entry name" value="ATP-grasp_2"/>
    <property type="match status" value="1"/>
</dbReference>
<protein>
    <recommendedName>
        <fullName evidence="5">Succinate--CoA ligase [ADP-forming] subunit beta</fullName>
        <ecNumber evidence="5">6.2.1.5</ecNumber>
    </recommendedName>
    <alternativeName>
        <fullName evidence="5">Succinyl-CoA synthetase subunit beta</fullName>
        <shortName evidence="5">SCS-beta</shortName>
    </alternativeName>
</protein>
<name>A0ABX7PVI3_9BACT</name>
<keyword evidence="5 6" id="KW-0067">ATP-binding</keyword>
<dbReference type="HAMAP" id="MF_00558">
    <property type="entry name" value="Succ_CoA_beta"/>
    <property type="match status" value="1"/>
</dbReference>
<comment type="function">
    <text evidence="5">Succinyl-CoA synthetase functions in the citric acid cycle (TCA), coupling the hydrolysis of succinyl-CoA to the synthesis of either ATP or GTP and thus represents the only step of substrate-level phosphorylation in the TCA. The beta subunit provides nucleotide specificity of the enzyme and binds the substrate succinate, while the binding sites for coenzyme A and phosphate are found in the alpha subunit.</text>
</comment>
<evidence type="ECO:0000259" key="7">
    <source>
        <dbReference type="PROSITE" id="PS50975"/>
    </source>
</evidence>
<keyword evidence="5" id="KW-0816">Tricarboxylic acid cycle</keyword>
<feature type="binding site" evidence="5">
    <location>
        <position position="47"/>
    </location>
    <ligand>
        <name>ATP</name>
        <dbReference type="ChEBI" id="CHEBI:30616"/>
    </ligand>
</feature>
<accession>A0ABX7PVI3</accession>
<feature type="binding site" evidence="5">
    <location>
        <position position="115"/>
    </location>
    <ligand>
        <name>ATP</name>
        <dbReference type="ChEBI" id="CHEBI:30616"/>
    </ligand>
</feature>
<dbReference type="InterPro" id="IPR016102">
    <property type="entry name" value="Succinyl-CoA_synth-like"/>
</dbReference>
<proteinExistence type="inferred from homology"/>
<evidence type="ECO:0000256" key="1">
    <source>
        <dbReference type="ARBA" id="ARBA00022598"/>
    </source>
</evidence>
<feature type="binding site" evidence="5">
    <location>
        <begin position="329"/>
        <end position="331"/>
    </location>
    <ligand>
        <name>substrate</name>
        <note>ligand shared with subunit alpha</note>
    </ligand>
</feature>
<dbReference type="SUPFAM" id="SSF52210">
    <property type="entry name" value="Succinyl-CoA synthetase domains"/>
    <property type="match status" value="1"/>
</dbReference>
<feature type="domain" description="ATP-grasp" evidence="7">
    <location>
        <begin position="10"/>
        <end position="56"/>
    </location>
</feature>
<dbReference type="Pfam" id="PF00549">
    <property type="entry name" value="Ligase_CoA"/>
    <property type="match status" value="1"/>
</dbReference>
<dbReference type="Gene3D" id="3.30.470.20">
    <property type="entry name" value="ATP-grasp fold, B domain"/>
    <property type="match status" value="1"/>
</dbReference>
<dbReference type="PROSITE" id="PS50975">
    <property type="entry name" value="ATP_GRASP"/>
    <property type="match status" value="1"/>
</dbReference>
<comment type="subunit">
    <text evidence="5">Heterotetramer of two alpha and two beta subunits.</text>
</comment>
<dbReference type="InterPro" id="IPR017866">
    <property type="entry name" value="Succ-CoA_synthase_bsu_CS"/>
</dbReference>
<comment type="cofactor">
    <cofactor evidence="5">
        <name>Mg(2+)</name>
        <dbReference type="ChEBI" id="CHEBI:18420"/>
    </cofactor>
    <text evidence="5">Binds 1 Mg(2+) ion per subunit.</text>
</comment>